<feature type="compositionally biased region" description="Basic and acidic residues" evidence="1">
    <location>
        <begin position="411"/>
        <end position="429"/>
    </location>
</feature>
<dbReference type="STRING" id="33114.A0A2G2XIK3"/>
<accession>A0A2G2XIK3</accession>
<dbReference type="InterPro" id="IPR025757">
    <property type="entry name" value="MIP1_Leuzipper"/>
</dbReference>
<keyword evidence="6" id="KW-1185">Reference proteome</keyword>
<organism evidence="5 6">
    <name type="scientific">Capsicum baccatum</name>
    <name type="common">Peruvian pepper</name>
    <dbReference type="NCBI Taxonomy" id="33114"/>
    <lineage>
        <taxon>Eukaryota</taxon>
        <taxon>Viridiplantae</taxon>
        <taxon>Streptophyta</taxon>
        <taxon>Embryophyta</taxon>
        <taxon>Tracheophyta</taxon>
        <taxon>Spermatophyta</taxon>
        <taxon>Magnoliopsida</taxon>
        <taxon>eudicotyledons</taxon>
        <taxon>Gunneridae</taxon>
        <taxon>Pentapetalae</taxon>
        <taxon>asterids</taxon>
        <taxon>lamiids</taxon>
        <taxon>Solanales</taxon>
        <taxon>Solanaceae</taxon>
        <taxon>Solanoideae</taxon>
        <taxon>Capsiceae</taxon>
        <taxon>Capsicum</taxon>
    </lineage>
</organism>
<evidence type="ECO:0000313" key="6">
    <source>
        <dbReference type="Proteomes" id="UP000224567"/>
    </source>
</evidence>
<reference evidence="6" key="2">
    <citation type="journal article" date="2017" name="J. Anim. Genet.">
        <title>Multiple reference genome sequences of hot pepper reveal the massive evolution of plant disease resistance genes by retroduplication.</title>
        <authorList>
            <person name="Kim S."/>
            <person name="Park J."/>
            <person name="Yeom S.-I."/>
            <person name="Kim Y.-M."/>
            <person name="Seo E."/>
            <person name="Kim K.-T."/>
            <person name="Kim M.-S."/>
            <person name="Lee J.M."/>
            <person name="Cheong K."/>
            <person name="Shin H.-S."/>
            <person name="Kim S.-B."/>
            <person name="Han K."/>
            <person name="Lee J."/>
            <person name="Park M."/>
            <person name="Lee H.-A."/>
            <person name="Lee H.-Y."/>
            <person name="Lee Y."/>
            <person name="Oh S."/>
            <person name="Lee J.H."/>
            <person name="Choi E."/>
            <person name="Choi E."/>
            <person name="Lee S.E."/>
            <person name="Jeon J."/>
            <person name="Kim H."/>
            <person name="Choi G."/>
            <person name="Song H."/>
            <person name="Lee J."/>
            <person name="Lee S.-C."/>
            <person name="Kwon J.-K."/>
            <person name="Lee H.-Y."/>
            <person name="Koo N."/>
            <person name="Hong Y."/>
            <person name="Kim R.W."/>
            <person name="Kang W.-H."/>
            <person name="Huh J.H."/>
            <person name="Kang B.-C."/>
            <person name="Yang T.-J."/>
            <person name="Lee Y.-H."/>
            <person name="Bennetzen J.L."/>
            <person name="Choi D."/>
        </authorList>
    </citation>
    <scope>NUCLEOTIDE SEQUENCE [LARGE SCALE GENOMIC DNA]</scope>
    <source>
        <strain evidence="6">cv. PBC81</strain>
    </source>
</reference>
<dbReference type="Pfam" id="PF07727">
    <property type="entry name" value="RVT_2"/>
    <property type="match status" value="1"/>
</dbReference>
<dbReference type="EMBL" id="MLFT02000002">
    <property type="protein sequence ID" value="PHT57323.1"/>
    <property type="molecule type" value="Genomic_DNA"/>
</dbReference>
<dbReference type="OrthoDB" id="418495at2759"/>
<feature type="region of interest" description="Disordered" evidence="1">
    <location>
        <begin position="364"/>
        <end position="455"/>
    </location>
</feature>
<dbReference type="Pfam" id="PF04784">
    <property type="entry name" value="DUF547"/>
    <property type="match status" value="1"/>
</dbReference>
<dbReference type="InterPro" id="IPR006869">
    <property type="entry name" value="DUF547"/>
</dbReference>
<dbReference type="PANTHER" id="PTHR23054:SF18">
    <property type="entry name" value="TERNARY COMPLEX FACTOR MIP1, LEUCINE-ZIPPER"/>
    <property type="match status" value="1"/>
</dbReference>
<comment type="caution">
    <text evidence="5">The sequence shown here is derived from an EMBL/GenBank/DDBJ whole genome shotgun (WGS) entry which is preliminary data.</text>
</comment>
<dbReference type="InterPro" id="IPR043502">
    <property type="entry name" value="DNA/RNA_pol_sf"/>
</dbReference>
<dbReference type="PANTHER" id="PTHR23054">
    <property type="entry name" value="TERNARY COMPLEX FACTOR MIP1, LEUCINE-ZIPPER-RELATED"/>
    <property type="match status" value="1"/>
</dbReference>
<evidence type="ECO:0008006" key="7">
    <source>
        <dbReference type="Google" id="ProtNLM"/>
    </source>
</evidence>
<dbReference type="Pfam" id="PF14389">
    <property type="entry name" value="Lzipper-MIP1"/>
    <property type="match status" value="1"/>
</dbReference>
<reference evidence="5 6" key="1">
    <citation type="journal article" date="2017" name="Genome Biol.">
        <title>New reference genome sequences of hot pepper reveal the massive evolution of plant disease-resistance genes by retroduplication.</title>
        <authorList>
            <person name="Kim S."/>
            <person name="Park J."/>
            <person name="Yeom S.I."/>
            <person name="Kim Y.M."/>
            <person name="Seo E."/>
            <person name="Kim K.T."/>
            <person name="Kim M.S."/>
            <person name="Lee J.M."/>
            <person name="Cheong K."/>
            <person name="Shin H.S."/>
            <person name="Kim S.B."/>
            <person name="Han K."/>
            <person name="Lee J."/>
            <person name="Park M."/>
            <person name="Lee H.A."/>
            <person name="Lee H.Y."/>
            <person name="Lee Y."/>
            <person name="Oh S."/>
            <person name="Lee J.H."/>
            <person name="Choi E."/>
            <person name="Choi E."/>
            <person name="Lee S.E."/>
            <person name="Jeon J."/>
            <person name="Kim H."/>
            <person name="Choi G."/>
            <person name="Song H."/>
            <person name="Lee J."/>
            <person name="Lee S.C."/>
            <person name="Kwon J.K."/>
            <person name="Lee H.Y."/>
            <person name="Koo N."/>
            <person name="Hong Y."/>
            <person name="Kim R.W."/>
            <person name="Kang W.H."/>
            <person name="Huh J.H."/>
            <person name="Kang B.C."/>
            <person name="Yang T.J."/>
            <person name="Lee Y.H."/>
            <person name="Bennetzen J.L."/>
            <person name="Choi D."/>
        </authorList>
    </citation>
    <scope>NUCLEOTIDE SEQUENCE [LARGE SCALE GENOMIC DNA]</scope>
    <source>
        <strain evidence="6">cv. PBC81</strain>
    </source>
</reference>
<evidence type="ECO:0000259" key="4">
    <source>
        <dbReference type="Pfam" id="PF14389"/>
    </source>
</evidence>
<evidence type="ECO:0000313" key="5">
    <source>
        <dbReference type="EMBL" id="PHT57323.1"/>
    </source>
</evidence>
<feature type="region of interest" description="Disordered" evidence="1">
    <location>
        <begin position="264"/>
        <end position="283"/>
    </location>
</feature>
<feature type="compositionally biased region" description="Basic and acidic residues" evidence="1">
    <location>
        <begin position="264"/>
        <end position="276"/>
    </location>
</feature>
<protein>
    <recommendedName>
        <fullName evidence="7">DUF547 domain-containing protein</fullName>
    </recommendedName>
</protein>
<evidence type="ECO:0000256" key="1">
    <source>
        <dbReference type="SAM" id="MobiDB-lite"/>
    </source>
</evidence>
<name>A0A2G2XIK3_CAPBA</name>
<gene>
    <name evidence="5" type="ORF">CQW23_05809</name>
</gene>
<feature type="compositionally biased region" description="Low complexity" evidence="1">
    <location>
        <begin position="434"/>
        <end position="447"/>
    </location>
</feature>
<feature type="region of interest" description="Disordered" evidence="1">
    <location>
        <begin position="223"/>
        <end position="243"/>
    </location>
</feature>
<feature type="domain" description="Ternary complex factor MIP1 leucine-zipper" evidence="4">
    <location>
        <begin position="281"/>
        <end position="361"/>
    </location>
</feature>
<dbReference type="AlphaFoldDB" id="A0A2G2XIK3"/>
<evidence type="ECO:0000259" key="2">
    <source>
        <dbReference type="Pfam" id="PF04784"/>
    </source>
</evidence>
<dbReference type="InterPro" id="IPR013103">
    <property type="entry name" value="RVT_2"/>
</dbReference>
<feature type="domain" description="DUF547" evidence="2">
    <location>
        <begin position="613"/>
        <end position="747"/>
    </location>
</feature>
<sequence>MLIALAAVYDLQIHQMNVKTAFLNRELEEEIYMEQPEGFVVSGKENKVCRLIKSLYGLKQTPKQWHTKFDQTILANRFKINECDKCVYIKDTPNHQVIVCLYVDDMLIISRDISDISATKRMLESKFDMKDLGVADVILGMRIHRTPQGLALSQSHHIEKVLVKFKYMEFGIAKTPLNVNFALRKNEGAVGLFQPSKNLIFESLLFEVCNDMDFEGFSTSKLPDKKVTSSKHTRSKSFPVKAGPEENILDHSVEAANRLKLDTRHSNDCNVSEKKQSSSAEIQSSLRQEIMQLERRLHDQVAVRCALEKALGYKSSSQDFNEVTSMPKPATELIRDIAVLELEVGHLEQYLLSLYRKAFDQQISSLSPPTKDDKLKSPISTPRRRLDFSNSDVMLKREKSSSRVDSQAELNPRKENNSMEEDKINESGVHRSHSSLSQHSALSSRASPPEETLGKTLRACHSQPLSMMEFAQNASSNVISLAEHLGTRISDHIPDTPNKLSEDMIKCMCTIYCKLADPPLTNPGLSSPTSSLSSISAFSPKDIWSPGFRNDSSFDVRLDNPFHVEGLKDFSGPYSTMVEVQCVYRDTQKLGDIEPMLQNFRSLISRLEQIDPRKLTHEEKIAFWINIHNALVMHAYLAYGIPQNNVKRIFLLLKAAYNVGGHVVSADTIQNSILGCRMSRPGQWLRLLLSSKGKFKTGDDRQTYAIDHPEPLLHFALSSGNHSDPAVRAYTPKRVFQDLEAAKEDYIRATFGVKKDQKIVLPKVVESFAKDSGLCPAGVMEMVQQSLPDSLRRSIKKIPQGKGRKNIEWVPHNFAFRYLIMKDLVK</sequence>
<dbReference type="Proteomes" id="UP000224567">
    <property type="component" value="Unassembled WGS sequence"/>
</dbReference>
<proteinExistence type="predicted"/>
<evidence type="ECO:0000259" key="3">
    <source>
        <dbReference type="Pfam" id="PF07727"/>
    </source>
</evidence>
<dbReference type="SUPFAM" id="SSF56672">
    <property type="entry name" value="DNA/RNA polymerases"/>
    <property type="match status" value="1"/>
</dbReference>
<feature type="domain" description="Reverse transcriptase Ty1/copia-type" evidence="3">
    <location>
        <begin position="1"/>
        <end position="176"/>
    </location>
</feature>